<dbReference type="Pfam" id="PF00651">
    <property type="entry name" value="BTB"/>
    <property type="match status" value="1"/>
</dbReference>
<evidence type="ECO:0000313" key="2">
    <source>
        <dbReference type="EMBL" id="PWY90421.1"/>
    </source>
</evidence>
<dbReference type="SMART" id="SM00225">
    <property type="entry name" value="BTB"/>
    <property type="match status" value="1"/>
</dbReference>
<dbReference type="CDD" id="cd18186">
    <property type="entry name" value="BTB_POZ_ZBTB_KLHL-like"/>
    <property type="match status" value="1"/>
</dbReference>
<sequence length="282" mass="32686">MSEAGDFTQPLVTFPNFVQSIYPHYFGPQVTIHIGENYSIPVHKEVLCSRSRYFENMFKKHFQEGQADEAHLVEIKDVLSIRGFEMFLQWLYTYQIIFMPQSPTEEISTAIEFARLLDFYNISHKATERFLAKHIKHTIMSNCAQDLTRSRMFAVETCYHQYFTSEQILSAVVLPIGHPVRAIIAQAMVPGYLRDHDFKFLDEAETVPGFALDVLRETRTALKADGMLTSNIEFRDPMTGELVRCSRWPVDSELHRLWGFPARPAWTFQPYTPSLVKAESEF</sequence>
<evidence type="ECO:0000313" key="3">
    <source>
        <dbReference type="Proteomes" id="UP000246702"/>
    </source>
</evidence>
<dbReference type="EMBL" id="MSFK01000010">
    <property type="protein sequence ID" value="PWY90421.1"/>
    <property type="molecule type" value="Genomic_DNA"/>
</dbReference>
<organism evidence="2 3">
    <name type="scientific">Aspergillus sclerotioniger CBS 115572</name>
    <dbReference type="NCBI Taxonomy" id="1450535"/>
    <lineage>
        <taxon>Eukaryota</taxon>
        <taxon>Fungi</taxon>
        <taxon>Dikarya</taxon>
        <taxon>Ascomycota</taxon>
        <taxon>Pezizomycotina</taxon>
        <taxon>Eurotiomycetes</taxon>
        <taxon>Eurotiomycetidae</taxon>
        <taxon>Eurotiales</taxon>
        <taxon>Aspergillaceae</taxon>
        <taxon>Aspergillus</taxon>
        <taxon>Aspergillus subgen. Circumdati</taxon>
    </lineage>
</organism>
<gene>
    <name evidence="2" type="ORF">BO94DRAFT_574177</name>
</gene>
<comment type="caution">
    <text evidence="2">The sequence shown here is derived from an EMBL/GenBank/DDBJ whole genome shotgun (WGS) entry which is preliminary data.</text>
</comment>
<dbReference type="GeneID" id="37117152"/>
<proteinExistence type="predicted"/>
<reference evidence="2 3" key="1">
    <citation type="submission" date="2016-12" db="EMBL/GenBank/DDBJ databases">
        <title>The genomes of Aspergillus section Nigri reveals drivers in fungal speciation.</title>
        <authorList>
            <consortium name="DOE Joint Genome Institute"/>
            <person name="Vesth T.C."/>
            <person name="Nybo J."/>
            <person name="Theobald S."/>
            <person name="Brandl J."/>
            <person name="Frisvad J.C."/>
            <person name="Nielsen K.F."/>
            <person name="Lyhne E.K."/>
            <person name="Kogle M.E."/>
            <person name="Kuo A."/>
            <person name="Riley R."/>
            <person name="Clum A."/>
            <person name="Nolan M."/>
            <person name="Lipzen A."/>
            <person name="Salamov A."/>
            <person name="Henrissat B."/>
            <person name="Wiebenga A."/>
            <person name="De Vries R.P."/>
            <person name="Grigoriev I.V."/>
            <person name="Mortensen U.H."/>
            <person name="Andersen M.R."/>
            <person name="Baker S.E."/>
        </authorList>
    </citation>
    <scope>NUCLEOTIDE SEQUENCE [LARGE SCALE GENOMIC DNA]</scope>
    <source>
        <strain evidence="2 3">CBS 115572</strain>
    </source>
</reference>
<dbReference type="AlphaFoldDB" id="A0A317WWZ3"/>
<feature type="domain" description="BTB" evidence="1">
    <location>
        <begin position="28"/>
        <end position="100"/>
    </location>
</feature>
<dbReference type="Proteomes" id="UP000246702">
    <property type="component" value="Unassembled WGS sequence"/>
</dbReference>
<dbReference type="RefSeq" id="XP_025468799.1">
    <property type="nucleotide sequence ID" value="XM_025615009.1"/>
</dbReference>
<keyword evidence="3" id="KW-1185">Reference proteome</keyword>
<dbReference type="OrthoDB" id="194443at2759"/>
<protein>
    <recommendedName>
        <fullName evidence="1">BTB domain-containing protein</fullName>
    </recommendedName>
</protein>
<name>A0A317WWZ3_9EURO</name>
<dbReference type="InterPro" id="IPR011333">
    <property type="entry name" value="SKP1/BTB/POZ_sf"/>
</dbReference>
<dbReference type="PROSITE" id="PS50097">
    <property type="entry name" value="BTB"/>
    <property type="match status" value="1"/>
</dbReference>
<dbReference type="SUPFAM" id="SSF54695">
    <property type="entry name" value="POZ domain"/>
    <property type="match status" value="1"/>
</dbReference>
<dbReference type="InterPro" id="IPR000210">
    <property type="entry name" value="BTB/POZ_dom"/>
</dbReference>
<evidence type="ECO:0000259" key="1">
    <source>
        <dbReference type="PROSITE" id="PS50097"/>
    </source>
</evidence>
<dbReference type="Gene3D" id="3.30.710.10">
    <property type="entry name" value="Potassium Channel Kv1.1, Chain A"/>
    <property type="match status" value="1"/>
</dbReference>
<accession>A0A317WWZ3</accession>